<organism evidence="1 2">
    <name type="scientific">Panagrolaimus sp. PS1159</name>
    <dbReference type="NCBI Taxonomy" id="55785"/>
    <lineage>
        <taxon>Eukaryota</taxon>
        <taxon>Metazoa</taxon>
        <taxon>Ecdysozoa</taxon>
        <taxon>Nematoda</taxon>
        <taxon>Chromadorea</taxon>
        <taxon>Rhabditida</taxon>
        <taxon>Tylenchina</taxon>
        <taxon>Panagrolaimomorpha</taxon>
        <taxon>Panagrolaimoidea</taxon>
        <taxon>Panagrolaimidae</taxon>
        <taxon>Panagrolaimus</taxon>
    </lineage>
</organism>
<dbReference type="Proteomes" id="UP000887580">
    <property type="component" value="Unplaced"/>
</dbReference>
<sequence>MGPPAGNGASNSGGTSSSHHYQHQQQHNHHQNKSTKQHQQQFLTAASNGVVGGGSDDRRNCALCNSSLGEEAIVAMNRLWHPDHFLCNGCKKPIRQTFQAADNHAYCVHCFAERFNPKCAGCHEILIDTCLLALDKHWHPRCFTCNCCRRPLPNGEYYLVDDKPYDLDCHWEKRLDKRTQIAKERQNYPEF</sequence>
<evidence type="ECO:0000313" key="2">
    <source>
        <dbReference type="WBParaSite" id="PS1159_v2.g14618.t1"/>
    </source>
</evidence>
<protein>
    <submittedName>
        <fullName evidence="2">LIM zinc-binding domain-containing protein</fullName>
    </submittedName>
</protein>
<evidence type="ECO:0000313" key="1">
    <source>
        <dbReference type="Proteomes" id="UP000887580"/>
    </source>
</evidence>
<reference evidence="2" key="1">
    <citation type="submission" date="2022-11" db="UniProtKB">
        <authorList>
            <consortium name="WormBaseParasite"/>
        </authorList>
    </citation>
    <scope>IDENTIFICATION</scope>
</reference>
<name>A0AC35F7N0_9BILA</name>
<proteinExistence type="predicted"/>
<dbReference type="WBParaSite" id="PS1159_v2.g14618.t1">
    <property type="protein sequence ID" value="PS1159_v2.g14618.t1"/>
    <property type="gene ID" value="PS1159_v2.g14618"/>
</dbReference>
<accession>A0AC35F7N0</accession>